<comment type="caution">
    <text evidence="1">The sequence shown here is derived from an EMBL/GenBank/DDBJ whole genome shotgun (WGS) entry which is preliminary data.</text>
</comment>
<dbReference type="RefSeq" id="WP_264851105.1">
    <property type="nucleotide sequence ID" value="NZ_BRXR01000001.1"/>
</dbReference>
<reference evidence="1 2" key="1">
    <citation type="journal article" date="2024" name="Int. J. Syst. Evol. Microbiol.">
        <title>Clostridium omnivorum sp. nov., isolated from anoxic soil under the treatment of reductive soil disinfestation.</title>
        <authorList>
            <person name="Ueki A."/>
            <person name="Tonouchi A."/>
            <person name="Kaku N."/>
            <person name="Honma S."/>
            <person name="Ueki K."/>
        </authorList>
    </citation>
    <scope>NUCLEOTIDE SEQUENCE [LARGE SCALE GENOMIC DNA]</scope>
    <source>
        <strain evidence="1 2">E14</strain>
    </source>
</reference>
<organism evidence="1 2">
    <name type="scientific">Clostridium omnivorum</name>
    <dbReference type="NCBI Taxonomy" id="1604902"/>
    <lineage>
        <taxon>Bacteria</taxon>
        <taxon>Bacillati</taxon>
        <taxon>Bacillota</taxon>
        <taxon>Clostridia</taxon>
        <taxon>Eubacteriales</taxon>
        <taxon>Clostridiaceae</taxon>
        <taxon>Clostridium</taxon>
    </lineage>
</organism>
<proteinExistence type="predicted"/>
<dbReference type="Proteomes" id="UP001208567">
    <property type="component" value="Unassembled WGS sequence"/>
</dbReference>
<evidence type="ECO:0008006" key="3">
    <source>
        <dbReference type="Google" id="ProtNLM"/>
    </source>
</evidence>
<dbReference type="EMBL" id="BRXR01000001">
    <property type="protein sequence ID" value="GLC31779.1"/>
    <property type="molecule type" value="Genomic_DNA"/>
</dbReference>
<name>A0ABQ5N9K0_9CLOT</name>
<protein>
    <recommendedName>
        <fullName evidence="3">Intracellular proteinase inhibitor BsuPI domain-containing protein</fullName>
    </recommendedName>
</protein>
<dbReference type="PROSITE" id="PS51257">
    <property type="entry name" value="PROKAR_LIPOPROTEIN"/>
    <property type="match status" value="1"/>
</dbReference>
<accession>A0ABQ5N9K0</accession>
<keyword evidence="2" id="KW-1185">Reference proteome</keyword>
<evidence type="ECO:0000313" key="2">
    <source>
        <dbReference type="Proteomes" id="UP001208567"/>
    </source>
</evidence>
<sequence>MRFKKYISIILISVFICSLSGCSDKNKQASINTDVNKNIEVTISSEINEYSPLMSSVPGIPLNIKFKENTTGENMKFHWITEQGTFLNWQQDNGKISVLGKDIKINDKKIYWSIDPKEKINKSSFKIYLKVENKDASKVIYETSIEVLQNKEGTFSIKK</sequence>
<evidence type="ECO:0000313" key="1">
    <source>
        <dbReference type="EMBL" id="GLC31779.1"/>
    </source>
</evidence>
<gene>
    <name evidence="1" type="ORF">bsdE14_31890</name>
</gene>